<accession>A0A8H6JQT4</accession>
<name>A0A8H6JQT4_9PEZI</name>
<protein>
    <submittedName>
        <fullName evidence="1">Uncharacterized protein</fullName>
    </submittedName>
</protein>
<evidence type="ECO:0000313" key="2">
    <source>
        <dbReference type="Proteomes" id="UP000652219"/>
    </source>
</evidence>
<reference evidence="1 2" key="1">
    <citation type="journal article" date="2020" name="Phytopathology">
        <title>Genome Sequence Resources of Colletotrichum truncatum, C. plurivorum, C. musicola, and C. sojae: Four Species Pathogenic to Soybean (Glycine max).</title>
        <authorList>
            <person name="Rogerio F."/>
            <person name="Boufleur T.R."/>
            <person name="Ciampi-Guillardi M."/>
            <person name="Sukno S.A."/>
            <person name="Thon M.R."/>
            <person name="Massola Junior N.S."/>
            <person name="Baroncelli R."/>
        </authorList>
    </citation>
    <scope>NUCLEOTIDE SEQUENCE [LARGE SCALE GENOMIC DNA]</scope>
    <source>
        <strain evidence="1 2">LFN0009</strain>
    </source>
</reference>
<sequence length="176" mass="19025">MYLPRSLARKPNFFSCRVPVAQPCLTSDVAEHHAAAVREAGLRGGPFGWESRKDSLSQPGTCTAVRGSAHSVYKGNEGPEREWGNGKYLPPGPALHRANAVPKTSLGRKRPRPWSIADAGGAIMQLQRALCGWTYRVLGKLATGTAGCDAMSAGMSHIELPLHLNILQQTFRHMLG</sequence>
<gene>
    <name evidence="1" type="ORF">CSOJ01_02344</name>
</gene>
<evidence type="ECO:0000313" key="1">
    <source>
        <dbReference type="EMBL" id="KAF6817634.1"/>
    </source>
</evidence>
<keyword evidence="2" id="KW-1185">Reference proteome</keyword>
<proteinExistence type="predicted"/>
<dbReference type="AlphaFoldDB" id="A0A8H6JQT4"/>
<dbReference type="Proteomes" id="UP000652219">
    <property type="component" value="Unassembled WGS sequence"/>
</dbReference>
<comment type="caution">
    <text evidence="1">The sequence shown here is derived from an EMBL/GenBank/DDBJ whole genome shotgun (WGS) entry which is preliminary data.</text>
</comment>
<dbReference type="EMBL" id="WIGN01000020">
    <property type="protein sequence ID" value="KAF6817634.1"/>
    <property type="molecule type" value="Genomic_DNA"/>
</dbReference>
<organism evidence="1 2">
    <name type="scientific">Colletotrichum sojae</name>
    <dbReference type="NCBI Taxonomy" id="2175907"/>
    <lineage>
        <taxon>Eukaryota</taxon>
        <taxon>Fungi</taxon>
        <taxon>Dikarya</taxon>
        <taxon>Ascomycota</taxon>
        <taxon>Pezizomycotina</taxon>
        <taxon>Sordariomycetes</taxon>
        <taxon>Hypocreomycetidae</taxon>
        <taxon>Glomerellales</taxon>
        <taxon>Glomerellaceae</taxon>
        <taxon>Colletotrichum</taxon>
        <taxon>Colletotrichum orchidearum species complex</taxon>
    </lineage>
</organism>